<accession>A0A2T3W416</accession>
<dbReference type="RefSeq" id="WP_107139348.1">
    <property type="nucleotide sequence ID" value="NZ_PYSV01000024.1"/>
</dbReference>
<dbReference type="EMBL" id="PYSV01000024">
    <property type="protein sequence ID" value="PTA66612.1"/>
    <property type="molecule type" value="Genomic_DNA"/>
</dbReference>
<keyword evidence="2" id="KW-1185">Reference proteome</keyword>
<evidence type="ECO:0000313" key="1">
    <source>
        <dbReference type="EMBL" id="PTA66612.1"/>
    </source>
</evidence>
<proteinExistence type="predicted"/>
<evidence type="ECO:0000313" key="2">
    <source>
        <dbReference type="Proteomes" id="UP000240317"/>
    </source>
</evidence>
<dbReference type="AlphaFoldDB" id="A0A2T3W416"/>
<name>A0A2T3W416_9DEIO</name>
<sequence>MTKRHVLGDEEVSALLMSAGWDVQVNGRVLCPVHGLTPRFSPDRTKVQLAFNAGTRTIIEAGQPLGLRRPPSVQVKGVTLVAFERRDLSDLAVVRRAAALVSGVGERRGVLVVQGGFKDTVGVRVGGLTMTEKRDQGRGPFVIRLEDDPKPRPMSQAGRRMLMGVTVMLSAGPLG</sequence>
<dbReference type="Proteomes" id="UP000240317">
    <property type="component" value="Unassembled WGS sequence"/>
</dbReference>
<gene>
    <name evidence="1" type="ORF">C8263_17065</name>
</gene>
<reference evidence="1 2" key="1">
    <citation type="submission" date="2018-03" db="EMBL/GenBank/DDBJ databases">
        <title>Draft genome of Deinococcus sp. OD32.</title>
        <authorList>
            <person name="Wang X.-P."/>
            <person name="Du Z.-J."/>
        </authorList>
    </citation>
    <scope>NUCLEOTIDE SEQUENCE [LARGE SCALE GENOMIC DNA]</scope>
    <source>
        <strain evidence="1 2">OD32</strain>
    </source>
</reference>
<comment type="caution">
    <text evidence="1">The sequence shown here is derived from an EMBL/GenBank/DDBJ whole genome shotgun (WGS) entry which is preliminary data.</text>
</comment>
<organism evidence="1 2">
    <name type="scientific">Deinococcus arcticus</name>
    <dbReference type="NCBI Taxonomy" id="2136176"/>
    <lineage>
        <taxon>Bacteria</taxon>
        <taxon>Thermotogati</taxon>
        <taxon>Deinococcota</taxon>
        <taxon>Deinococci</taxon>
        <taxon>Deinococcales</taxon>
        <taxon>Deinococcaceae</taxon>
        <taxon>Deinococcus</taxon>
    </lineage>
</organism>
<protein>
    <submittedName>
        <fullName evidence="1">Uncharacterized protein</fullName>
    </submittedName>
</protein>